<accession>A0A0N9HXE4</accession>
<dbReference type="RefSeq" id="WP_054289807.1">
    <property type="nucleotide sequence ID" value="NZ_CP012752.1"/>
</dbReference>
<dbReference type="EMBL" id="CP012752">
    <property type="protein sequence ID" value="ALG07897.1"/>
    <property type="molecule type" value="Genomic_DNA"/>
</dbReference>
<reference evidence="2 3" key="1">
    <citation type="submission" date="2015-07" db="EMBL/GenBank/DDBJ databases">
        <title>Genome sequencing of Kibdelosporangium phytohabitans.</title>
        <authorList>
            <person name="Qin S."/>
            <person name="Xing K."/>
        </authorList>
    </citation>
    <scope>NUCLEOTIDE SEQUENCE [LARGE SCALE GENOMIC DNA]</scope>
    <source>
        <strain evidence="2 3">KLBMP1111</strain>
    </source>
</reference>
<dbReference type="InterPro" id="IPR007278">
    <property type="entry name" value="DUF397"/>
</dbReference>
<organism evidence="2 3">
    <name type="scientific">Kibdelosporangium phytohabitans</name>
    <dbReference type="NCBI Taxonomy" id="860235"/>
    <lineage>
        <taxon>Bacteria</taxon>
        <taxon>Bacillati</taxon>
        <taxon>Actinomycetota</taxon>
        <taxon>Actinomycetes</taxon>
        <taxon>Pseudonocardiales</taxon>
        <taxon>Pseudonocardiaceae</taxon>
        <taxon>Kibdelosporangium</taxon>
    </lineage>
</organism>
<evidence type="ECO:0000259" key="1">
    <source>
        <dbReference type="Pfam" id="PF04149"/>
    </source>
</evidence>
<evidence type="ECO:0000313" key="2">
    <source>
        <dbReference type="EMBL" id="ALG07897.1"/>
    </source>
</evidence>
<dbReference type="Proteomes" id="UP000063699">
    <property type="component" value="Chromosome"/>
</dbReference>
<dbReference type="STRING" id="860235.AOZ06_14105"/>
<evidence type="ECO:0000313" key="3">
    <source>
        <dbReference type="Proteomes" id="UP000063699"/>
    </source>
</evidence>
<keyword evidence="3" id="KW-1185">Reference proteome</keyword>
<name>A0A0N9HXE4_9PSEU</name>
<protein>
    <recommendedName>
        <fullName evidence="1">DUF397 domain-containing protein</fullName>
    </recommendedName>
</protein>
<proteinExistence type="predicted"/>
<dbReference type="Pfam" id="PF04149">
    <property type="entry name" value="DUF397"/>
    <property type="match status" value="1"/>
</dbReference>
<feature type="domain" description="DUF397" evidence="1">
    <location>
        <begin position="4"/>
        <end position="59"/>
    </location>
</feature>
<dbReference type="AlphaFoldDB" id="A0A0N9HXE4"/>
<sequence length="68" mass="7559">MIDNWRKAKTSVDNSTCVETGWTDDLVGYRDTKQASSSDDQPKLLFSMGAARAFLTMIKSTDRVNGNL</sequence>
<dbReference type="KEGG" id="kphy:AOZ06_14105"/>
<gene>
    <name evidence="2" type="ORF">AOZ06_14105</name>
</gene>